<dbReference type="InterPro" id="IPR005162">
    <property type="entry name" value="Retrotrans_gag_dom"/>
</dbReference>
<evidence type="ECO:0000259" key="2">
    <source>
        <dbReference type="Pfam" id="PF03732"/>
    </source>
</evidence>
<proteinExistence type="predicted"/>
<sequence>MSPILDRIVRTDHGARRRTSQVVRPGVEQGLRNRFGEKEEKGETAKGSYEATIMGNTAPFGYLFGNCSSRHLSVRSRRCTRQKEKEIEKEKETSPGDRNPKVRDMESLILGLGRIKELMTVHGFGRTDHDHDPYGLDPRDLIKELEELASASEQNEVSLDHIICKIFPYSLFGDAFSSFSQLQPRSLTCWEDIKTAFLNKFLYEATSTRQKEFDDMLDKMIKGQEKEYMSSFSQMLGIVYTEPNEESETMNAQIEKPYIEVQWTDEFSRREEADISDTTSTSTNGTTSTSTDSRTSTSTYDTTS</sequence>
<evidence type="ECO:0000256" key="1">
    <source>
        <dbReference type="SAM" id="MobiDB-lite"/>
    </source>
</evidence>
<evidence type="ECO:0000313" key="3">
    <source>
        <dbReference type="EMBL" id="KAF2591365.1"/>
    </source>
</evidence>
<reference evidence="3" key="1">
    <citation type="submission" date="2019-12" db="EMBL/GenBank/DDBJ databases">
        <title>Genome sequencing and annotation of Brassica cretica.</title>
        <authorList>
            <person name="Studholme D.J."/>
            <person name="Sarris P.F."/>
        </authorList>
    </citation>
    <scope>NUCLEOTIDE SEQUENCE</scope>
    <source>
        <strain evidence="3">PFS-102/07</strain>
        <tissue evidence="3">Leaf</tissue>
    </source>
</reference>
<dbReference type="AlphaFoldDB" id="A0A8S9KA68"/>
<feature type="region of interest" description="Disordered" evidence="1">
    <location>
        <begin position="269"/>
        <end position="304"/>
    </location>
</feature>
<feature type="region of interest" description="Disordered" evidence="1">
    <location>
        <begin position="78"/>
        <end position="102"/>
    </location>
</feature>
<dbReference type="Pfam" id="PF03732">
    <property type="entry name" value="Retrotrans_gag"/>
    <property type="match status" value="1"/>
</dbReference>
<feature type="compositionally biased region" description="Low complexity" evidence="1">
    <location>
        <begin position="276"/>
        <end position="304"/>
    </location>
</feature>
<dbReference type="EMBL" id="QGKY02000190">
    <property type="protein sequence ID" value="KAF2591365.1"/>
    <property type="molecule type" value="Genomic_DNA"/>
</dbReference>
<feature type="domain" description="Retrotransposon gag" evidence="2">
    <location>
        <begin position="165"/>
        <end position="241"/>
    </location>
</feature>
<feature type="compositionally biased region" description="Basic and acidic residues" evidence="1">
    <location>
        <begin position="81"/>
        <end position="102"/>
    </location>
</feature>
<gene>
    <name evidence="3" type="ORF">F2Q70_00038559</name>
</gene>
<organism evidence="3">
    <name type="scientific">Brassica cretica</name>
    <name type="common">Mustard</name>
    <dbReference type="NCBI Taxonomy" id="69181"/>
    <lineage>
        <taxon>Eukaryota</taxon>
        <taxon>Viridiplantae</taxon>
        <taxon>Streptophyta</taxon>
        <taxon>Embryophyta</taxon>
        <taxon>Tracheophyta</taxon>
        <taxon>Spermatophyta</taxon>
        <taxon>Magnoliopsida</taxon>
        <taxon>eudicotyledons</taxon>
        <taxon>Gunneridae</taxon>
        <taxon>Pentapetalae</taxon>
        <taxon>rosids</taxon>
        <taxon>malvids</taxon>
        <taxon>Brassicales</taxon>
        <taxon>Brassicaceae</taxon>
        <taxon>Brassiceae</taxon>
        <taxon>Brassica</taxon>
    </lineage>
</organism>
<accession>A0A8S9KA68</accession>
<protein>
    <recommendedName>
        <fullName evidence="2">Retrotransposon gag domain-containing protein</fullName>
    </recommendedName>
</protein>
<name>A0A8S9KA68_BRACR</name>
<comment type="caution">
    <text evidence="3">The sequence shown here is derived from an EMBL/GenBank/DDBJ whole genome shotgun (WGS) entry which is preliminary data.</text>
</comment>